<feature type="transmembrane region" description="Helical" evidence="1">
    <location>
        <begin position="12"/>
        <end position="30"/>
    </location>
</feature>
<name>A0A1E3LVW4_9SPHN</name>
<comment type="caution">
    <text evidence="2">The sequence shown here is derived from an EMBL/GenBank/DDBJ whole genome shotgun (WGS) entry which is preliminary data.</text>
</comment>
<dbReference type="OrthoDB" id="9801588at2"/>
<keyword evidence="1" id="KW-1133">Transmembrane helix</keyword>
<protein>
    <submittedName>
        <fullName evidence="2">Cytochrome C oxidase Cbb3</fullName>
    </submittedName>
</protein>
<gene>
    <name evidence="2" type="ORF">BFL28_16230</name>
</gene>
<keyword evidence="3" id="KW-1185">Reference proteome</keyword>
<keyword evidence="1" id="KW-0472">Membrane</keyword>
<dbReference type="CDD" id="cd01324">
    <property type="entry name" value="cbb3_Oxidase_CcoQ"/>
    <property type="match status" value="1"/>
</dbReference>
<dbReference type="STRING" id="1888892.BFL28_16230"/>
<organism evidence="2 3">
    <name type="scientific">Sphingomonas turrisvirgatae</name>
    <dbReference type="NCBI Taxonomy" id="1888892"/>
    <lineage>
        <taxon>Bacteria</taxon>
        <taxon>Pseudomonadati</taxon>
        <taxon>Pseudomonadota</taxon>
        <taxon>Alphaproteobacteria</taxon>
        <taxon>Sphingomonadales</taxon>
        <taxon>Sphingomonadaceae</taxon>
        <taxon>Sphingomonas</taxon>
    </lineage>
</organism>
<sequence length="53" mass="6247">MNYDQLRHFADSYGLVFMGIVFLCLVGWTFRRGARRDLDRAATMIFDEDRQDG</sequence>
<keyword evidence="1" id="KW-0812">Transmembrane</keyword>
<dbReference type="RefSeq" id="WP_069320290.1">
    <property type="nucleotide sequence ID" value="NZ_MDDS01000022.1"/>
</dbReference>
<evidence type="ECO:0000256" key="1">
    <source>
        <dbReference type="SAM" id="Phobius"/>
    </source>
</evidence>
<dbReference type="AlphaFoldDB" id="A0A1E3LVW4"/>
<dbReference type="InterPro" id="IPR008621">
    <property type="entry name" value="Cbb3-typ_cyt_oxidase_comp"/>
</dbReference>
<accession>A0A1E3LVW4</accession>
<dbReference type="EMBL" id="MDDS01000022">
    <property type="protein sequence ID" value="ODP37941.1"/>
    <property type="molecule type" value="Genomic_DNA"/>
</dbReference>
<reference evidence="2 3" key="1">
    <citation type="submission" date="2016-08" db="EMBL/GenBank/DDBJ databases">
        <title>Draft genome of the agarase producing Sphingomonas sp. MCT13.</title>
        <authorList>
            <person name="D'Andrea M.M."/>
            <person name="Rossolini G.M."/>
            <person name="Thaller M.C."/>
        </authorList>
    </citation>
    <scope>NUCLEOTIDE SEQUENCE [LARGE SCALE GENOMIC DNA]</scope>
    <source>
        <strain evidence="2 3">MCT13</strain>
    </source>
</reference>
<proteinExistence type="predicted"/>
<evidence type="ECO:0000313" key="3">
    <source>
        <dbReference type="Proteomes" id="UP000094487"/>
    </source>
</evidence>
<dbReference type="Proteomes" id="UP000094487">
    <property type="component" value="Unassembled WGS sequence"/>
</dbReference>
<evidence type="ECO:0000313" key="2">
    <source>
        <dbReference type="EMBL" id="ODP37941.1"/>
    </source>
</evidence>
<dbReference type="Pfam" id="PF05545">
    <property type="entry name" value="FixQ"/>
    <property type="match status" value="1"/>
</dbReference>